<accession>A0A3G9I6I8</accession>
<protein>
    <recommendedName>
        <fullName evidence="1">diguanylate cyclase</fullName>
        <ecNumber evidence="1">2.7.7.65</ecNumber>
    </recommendedName>
</protein>
<keyword evidence="6" id="KW-0548">Nucleotidyltransferase</keyword>
<dbReference type="PANTHER" id="PTHR45138">
    <property type="entry name" value="REGULATORY COMPONENTS OF SENSORY TRANSDUCTION SYSTEM"/>
    <property type="match status" value="1"/>
</dbReference>
<dbReference type="Gene3D" id="3.30.70.270">
    <property type="match status" value="1"/>
</dbReference>
<feature type="transmembrane region" description="Helical" evidence="3">
    <location>
        <begin position="318"/>
        <end position="340"/>
    </location>
</feature>
<dbReference type="InterPro" id="IPR000160">
    <property type="entry name" value="GGDEF_dom"/>
</dbReference>
<dbReference type="PANTHER" id="PTHR45138:SF9">
    <property type="entry name" value="DIGUANYLATE CYCLASE DGCM-RELATED"/>
    <property type="match status" value="1"/>
</dbReference>
<evidence type="ECO:0000256" key="1">
    <source>
        <dbReference type="ARBA" id="ARBA00012528"/>
    </source>
</evidence>
<dbReference type="AlphaFoldDB" id="A0A3G9I6I8"/>
<dbReference type="InterPro" id="IPR043128">
    <property type="entry name" value="Rev_trsase/Diguanyl_cyclase"/>
</dbReference>
<dbReference type="Proteomes" id="UP000515756">
    <property type="component" value="Chromosome"/>
</dbReference>
<keyword evidence="3" id="KW-1133">Transmembrane helix</keyword>
<reference evidence="5 7" key="1">
    <citation type="submission" date="2019-12" db="EMBL/GenBank/DDBJ databases">
        <title>complete genome sequences of Aeromonas caviae str. WP2-W18-ESBL-01 isolated from wastewater treatment plant effluent.</title>
        <authorList>
            <person name="Sekizuka T."/>
            <person name="Itokawa K."/>
            <person name="Yatsu K."/>
            <person name="Inamine Y."/>
            <person name="Kuroda M."/>
        </authorList>
    </citation>
    <scope>NUCLEOTIDE SEQUENCE [LARGE SCALE GENOMIC DNA]</scope>
    <source>
        <strain evidence="5 7">WP2-W18-ESBL-01</strain>
    </source>
</reference>
<keyword evidence="6" id="KW-0808">Transferase</keyword>
<dbReference type="Proteomes" id="UP001163285">
    <property type="component" value="Chromosome"/>
</dbReference>
<dbReference type="InterPro" id="IPR050469">
    <property type="entry name" value="Diguanylate_Cyclase"/>
</dbReference>
<reference evidence="6" key="2">
    <citation type="submission" date="2023-04" db="EMBL/GenBank/DDBJ databases">
        <title>Whole Genome Sequence of Multi-drug resistant Aeromonas caviae as a gut pathogen in newborn.</title>
        <authorList>
            <person name="Jadhav S.V."/>
            <person name="Saroj S.D."/>
            <person name="Saha U.B."/>
            <person name="Sen S."/>
            <person name="Kher A."/>
        </authorList>
    </citation>
    <scope>NUCLEOTIDE SEQUENCE</scope>
    <source>
        <strain evidence="6">SVJ23</strain>
    </source>
</reference>
<dbReference type="Pfam" id="PF00990">
    <property type="entry name" value="GGDEF"/>
    <property type="match status" value="1"/>
</dbReference>
<dbReference type="EMBL" id="AP021927">
    <property type="protein sequence ID" value="BBQ29641.1"/>
    <property type="molecule type" value="Genomic_DNA"/>
</dbReference>
<keyword evidence="3" id="KW-0472">Membrane</keyword>
<name>A0A3G9I6I8_AERCA</name>
<organism evidence="5 7">
    <name type="scientific">Aeromonas caviae</name>
    <name type="common">Aeromonas punctata</name>
    <dbReference type="NCBI Taxonomy" id="648"/>
    <lineage>
        <taxon>Bacteria</taxon>
        <taxon>Pseudomonadati</taxon>
        <taxon>Pseudomonadota</taxon>
        <taxon>Gammaproteobacteria</taxon>
        <taxon>Aeromonadales</taxon>
        <taxon>Aeromonadaceae</taxon>
        <taxon>Aeromonas</taxon>
    </lineage>
</organism>
<dbReference type="SUPFAM" id="SSF55073">
    <property type="entry name" value="Nucleotide cyclase"/>
    <property type="match status" value="1"/>
</dbReference>
<dbReference type="SUPFAM" id="SSF103190">
    <property type="entry name" value="Sensory domain-like"/>
    <property type="match status" value="1"/>
</dbReference>
<proteinExistence type="predicted"/>
<dbReference type="PROSITE" id="PS50887">
    <property type="entry name" value="GGDEF"/>
    <property type="match status" value="1"/>
</dbReference>
<dbReference type="InterPro" id="IPR029787">
    <property type="entry name" value="Nucleotide_cyclase"/>
</dbReference>
<evidence type="ECO:0000256" key="2">
    <source>
        <dbReference type="ARBA" id="ARBA00034247"/>
    </source>
</evidence>
<keyword evidence="5" id="KW-0418">Kinase</keyword>
<dbReference type="GO" id="GO:0052621">
    <property type="term" value="F:diguanylate cyclase activity"/>
    <property type="evidence" value="ECO:0007669"/>
    <property type="project" value="UniProtKB-EC"/>
</dbReference>
<evidence type="ECO:0000259" key="4">
    <source>
        <dbReference type="PROSITE" id="PS50887"/>
    </source>
</evidence>
<dbReference type="SMART" id="SM00267">
    <property type="entry name" value="GGDEF"/>
    <property type="match status" value="1"/>
</dbReference>
<dbReference type="GO" id="GO:1902201">
    <property type="term" value="P:negative regulation of bacterial-type flagellum-dependent cell motility"/>
    <property type="evidence" value="ECO:0007669"/>
    <property type="project" value="TreeGrafter"/>
</dbReference>
<dbReference type="CDD" id="cd01949">
    <property type="entry name" value="GGDEF"/>
    <property type="match status" value="1"/>
</dbReference>
<keyword evidence="3" id="KW-0812">Transmembrane</keyword>
<dbReference type="Gene3D" id="3.30.450.20">
    <property type="entry name" value="PAS domain"/>
    <property type="match status" value="1"/>
</dbReference>
<evidence type="ECO:0000313" key="6">
    <source>
        <dbReference type="EMBL" id="UZC86716.2"/>
    </source>
</evidence>
<dbReference type="EC" id="2.7.7.65" evidence="1"/>
<dbReference type="NCBIfam" id="TIGR00254">
    <property type="entry name" value="GGDEF"/>
    <property type="match status" value="1"/>
</dbReference>
<dbReference type="EMBL" id="CP110176">
    <property type="protein sequence ID" value="UZC86716.2"/>
    <property type="molecule type" value="Genomic_DNA"/>
</dbReference>
<evidence type="ECO:0000313" key="7">
    <source>
        <dbReference type="Proteomes" id="UP000515756"/>
    </source>
</evidence>
<evidence type="ECO:0000313" key="5">
    <source>
        <dbReference type="EMBL" id="BBQ29641.1"/>
    </source>
</evidence>
<dbReference type="GO" id="GO:0043709">
    <property type="term" value="P:cell adhesion involved in single-species biofilm formation"/>
    <property type="evidence" value="ECO:0007669"/>
    <property type="project" value="TreeGrafter"/>
</dbReference>
<gene>
    <name evidence="6" type="ORF">OJY61_01850</name>
    <name evidence="5" type="ORF">WP2W18E01_12230</name>
</gene>
<feature type="domain" description="GGDEF" evidence="4">
    <location>
        <begin position="380"/>
        <end position="511"/>
    </location>
</feature>
<sequence length="518" mass="58330">MSIPSPAFARYRLQWLLLGLGLLLLLLALQHAFRQVTEINKRDTINAATQLSSQHQRMETFLEAMRGQAEERLRSNPQSVLSRQLYQALQSDGEHGINLDRIPVDLPPALIGNLTGQGPLPHDGSERQARIHLALSLSPLLATASKLLDRDVAWIYFTGTDNFIYLYPWVPSSQFRFDPVIYSKAYWQEAMARYPHLEHAMLSRPYQDFAGRGQMITLSQPITQGGQIIGLLSIDIQTVTLAQTLHRLAPRIGTLFLLNAHQQILASSQSGTAPPPVRTAQSAEYEWQQGALQLVYPIPETPLSLIHRIPLLPLLQTLLWQSATALITILCLVVATVSSLRAQRLNRRLNYLSRHDALTGAFNRHYFDAFEHRQALAGRQRIGAIMFDCDHFKQVNDRFGHGVGDQVLIRLVQLCQSLLTRECHLIRWGGEEFLLLVTDEAIPLAPLAERLRLCIAEHPWSAIAAELKVTVSLGHCRQSPAISLQEVIRRADIALYQAKANGRNRSEAWRDDGQEKPE</sequence>
<dbReference type="InterPro" id="IPR029151">
    <property type="entry name" value="Sensor-like_sf"/>
</dbReference>
<dbReference type="RefSeq" id="WP_167292757.1">
    <property type="nucleotide sequence ID" value="NZ_AP019195.1"/>
</dbReference>
<evidence type="ECO:0000256" key="3">
    <source>
        <dbReference type="SAM" id="Phobius"/>
    </source>
</evidence>
<dbReference type="GO" id="GO:0005886">
    <property type="term" value="C:plasma membrane"/>
    <property type="evidence" value="ECO:0007669"/>
    <property type="project" value="TreeGrafter"/>
</dbReference>
<comment type="catalytic activity">
    <reaction evidence="2">
        <text>2 GTP = 3',3'-c-di-GMP + 2 diphosphate</text>
        <dbReference type="Rhea" id="RHEA:24898"/>
        <dbReference type="ChEBI" id="CHEBI:33019"/>
        <dbReference type="ChEBI" id="CHEBI:37565"/>
        <dbReference type="ChEBI" id="CHEBI:58805"/>
        <dbReference type="EC" id="2.7.7.65"/>
    </reaction>
</comment>
<dbReference type="GO" id="GO:0016301">
    <property type="term" value="F:kinase activity"/>
    <property type="evidence" value="ECO:0007669"/>
    <property type="project" value="UniProtKB-KW"/>
</dbReference>